<proteinExistence type="predicted"/>
<name>A0AAE4I003_9STRE</name>
<evidence type="ECO:0000313" key="3">
    <source>
        <dbReference type="Proteomes" id="UP001180515"/>
    </source>
</evidence>
<dbReference type="EMBL" id="JARQAG010000024">
    <property type="protein sequence ID" value="MDT2732622.1"/>
    <property type="molecule type" value="Genomic_DNA"/>
</dbReference>
<dbReference type="Proteomes" id="UP001180515">
    <property type="component" value="Unassembled WGS sequence"/>
</dbReference>
<comment type="caution">
    <text evidence="2">The sequence shown here is derived from an EMBL/GenBank/DDBJ whole genome shotgun (WGS) entry which is preliminary data.</text>
</comment>
<protein>
    <submittedName>
        <fullName evidence="2">DUF1858 domain-containing protein</fullName>
    </submittedName>
</protein>
<evidence type="ECO:0000259" key="1">
    <source>
        <dbReference type="Pfam" id="PF08984"/>
    </source>
</evidence>
<dbReference type="InterPro" id="IPR038062">
    <property type="entry name" value="ScdA-like_N_sf"/>
</dbReference>
<reference evidence="2" key="1">
    <citation type="submission" date="2023-03" db="EMBL/GenBank/DDBJ databases">
        <authorList>
            <person name="Shen W."/>
            <person name="Cai J."/>
        </authorList>
    </citation>
    <scope>NUCLEOTIDE SEQUENCE</scope>
    <source>
        <strain evidence="2">P82-2</strain>
    </source>
</reference>
<dbReference type="RefSeq" id="WP_004234880.1">
    <property type="nucleotide sequence ID" value="NZ_CBCPIC010000022.1"/>
</dbReference>
<accession>A0AAE4I003</accession>
<sequence length="78" mass="8482">MNDTIDINLPVIEILRQNPEIIDLLVPLGFEPLTNPAMLNTVGKIISLKRGAKLAGISLEKIVSSLELNGYRVVGAEE</sequence>
<dbReference type="SUPFAM" id="SSF140683">
    <property type="entry name" value="SP0561-like"/>
    <property type="match status" value="1"/>
</dbReference>
<dbReference type="AlphaFoldDB" id="A0AAE4I003"/>
<evidence type="ECO:0000313" key="2">
    <source>
        <dbReference type="EMBL" id="MDT2732622.1"/>
    </source>
</evidence>
<gene>
    <name evidence="2" type="ORF">P7G31_10395</name>
</gene>
<dbReference type="InterPro" id="IPR015077">
    <property type="entry name" value="DUF1858"/>
</dbReference>
<organism evidence="2 3">
    <name type="scientific">Streptococcus parauberis</name>
    <dbReference type="NCBI Taxonomy" id="1348"/>
    <lineage>
        <taxon>Bacteria</taxon>
        <taxon>Bacillati</taxon>
        <taxon>Bacillota</taxon>
        <taxon>Bacilli</taxon>
        <taxon>Lactobacillales</taxon>
        <taxon>Streptococcaceae</taxon>
        <taxon>Streptococcus</taxon>
    </lineage>
</organism>
<dbReference type="Gene3D" id="1.10.3910.10">
    <property type="entry name" value="SP0561-like"/>
    <property type="match status" value="1"/>
</dbReference>
<feature type="domain" description="DUF1858" evidence="1">
    <location>
        <begin position="5"/>
        <end position="63"/>
    </location>
</feature>
<dbReference type="Pfam" id="PF08984">
    <property type="entry name" value="DUF1858"/>
    <property type="match status" value="1"/>
</dbReference>